<evidence type="ECO:0000256" key="1">
    <source>
        <dbReference type="SAM" id="MobiDB-lite"/>
    </source>
</evidence>
<dbReference type="AlphaFoldDB" id="S4PT84"/>
<reference evidence="2" key="1">
    <citation type="journal article" date="2013" name="BMC Genomics">
        <title>Unscrambling butterfly oogenesis.</title>
        <authorList>
            <person name="Carter J.M."/>
            <person name="Baker S.C."/>
            <person name="Pink R."/>
            <person name="Carter D.R."/>
            <person name="Collins A."/>
            <person name="Tomlin J."/>
            <person name="Gibbs M."/>
            <person name="Breuker C.J."/>
        </authorList>
    </citation>
    <scope>NUCLEOTIDE SEQUENCE</scope>
    <source>
        <tissue evidence="2">Ovary</tissue>
    </source>
</reference>
<evidence type="ECO:0000313" key="2">
    <source>
        <dbReference type="EMBL" id="JAA80077.1"/>
    </source>
</evidence>
<name>S4PT84_9NEOP</name>
<protein>
    <submittedName>
        <fullName evidence="2">Uncharacterized protein</fullName>
    </submittedName>
</protein>
<dbReference type="EMBL" id="GAIX01012483">
    <property type="protein sequence ID" value="JAA80077.1"/>
    <property type="molecule type" value="Transcribed_RNA"/>
</dbReference>
<feature type="compositionally biased region" description="Low complexity" evidence="1">
    <location>
        <begin position="129"/>
        <end position="141"/>
    </location>
</feature>
<accession>S4PT84</accession>
<sequence length="141" mass="14618">MRRHPHATCPSRGGVRGTHVGRRDNSFKQFVQEFHGIQCKTTERHETLLSRFPMQIDAITGTIVVRVRGKPFRARRREILCGTGAGEVAQSSTCATIFSMSWSISSEEAGGGGAGSGAAAGSGSGSGATAGAAEVAARAAT</sequence>
<feature type="compositionally biased region" description="Gly residues" evidence="1">
    <location>
        <begin position="109"/>
        <end position="128"/>
    </location>
</feature>
<feature type="region of interest" description="Disordered" evidence="1">
    <location>
        <begin position="106"/>
        <end position="141"/>
    </location>
</feature>
<organism evidence="2">
    <name type="scientific">Pararge aegeria</name>
    <name type="common">speckled wood butterfly</name>
    <dbReference type="NCBI Taxonomy" id="116150"/>
    <lineage>
        <taxon>Eukaryota</taxon>
        <taxon>Metazoa</taxon>
        <taxon>Ecdysozoa</taxon>
        <taxon>Arthropoda</taxon>
        <taxon>Hexapoda</taxon>
        <taxon>Insecta</taxon>
        <taxon>Pterygota</taxon>
        <taxon>Neoptera</taxon>
        <taxon>Endopterygota</taxon>
        <taxon>Lepidoptera</taxon>
        <taxon>Glossata</taxon>
        <taxon>Ditrysia</taxon>
        <taxon>Papilionoidea</taxon>
        <taxon>Nymphalidae</taxon>
        <taxon>Satyrinae</taxon>
        <taxon>Satyrini</taxon>
        <taxon>Parargina</taxon>
        <taxon>Pararge</taxon>
    </lineage>
</organism>
<feature type="region of interest" description="Disordered" evidence="1">
    <location>
        <begin position="1"/>
        <end position="21"/>
    </location>
</feature>
<proteinExistence type="predicted"/>
<reference evidence="2" key="2">
    <citation type="submission" date="2013-05" db="EMBL/GenBank/DDBJ databases">
        <authorList>
            <person name="Carter J.-M."/>
            <person name="Baker S.C."/>
            <person name="Pink R."/>
            <person name="Carter D.R.F."/>
            <person name="Collins A."/>
            <person name="Tomlin J."/>
            <person name="Gibbs M."/>
            <person name="Breuker C.J."/>
        </authorList>
    </citation>
    <scope>NUCLEOTIDE SEQUENCE</scope>
    <source>
        <tissue evidence="2">Ovary</tissue>
    </source>
</reference>
<feature type="non-terminal residue" evidence="2">
    <location>
        <position position="141"/>
    </location>
</feature>